<keyword evidence="1" id="KW-1185">Reference proteome</keyword>
<dbReference type="AlphaFoldDB" id="A0A915D4U3"/>
<sequence>MSSTSGRTAYTLSKDLVTALAVNMVRNLHILSLKTLDFGVRLGVPFTSFPRLEQLYHLKLEFDTFLTDSFFEDIGKCSALKSLTLIEDDINGQHYSEQGPRYLANLQKLTELHLNGVWHVKDNTVVDDQLAQATLLSHFRHQEDMAHRLDVSYTLNLLTTPASITFKVKRTI</sequence>
<reference evidence="2" key="1">
    <citation type="submission" date="2022-11" db="UniProtKB">
        <authorList>
            <consortium name="WormBaseParasite"/>
        </authorList>
    </citation>
    <scope>IDENTIFICATION</scope>
</reference>
<accession>A0A915D4U3</accession>
<protein>
    <submittedName>
        <fullName evidence="2">Uncharacterized protein</fullName>
    </submittedName>
</protein>
<organism evidence="1 2">
    <name type="scientific">Ditylenchus dipsaci</name>
    <dbReference type="NCBI Taxonomy" id="166011"/>
    <lineage>
        <taxon>Eukaryota</taxon>
        <taxon>Metazoa</taxon>
        <taxon>Ecdysozoa</taxon>
        <taxon>Nematoda</taxon>
        <taxon>Chromadorea</taxon>
        <taxon>Rhabditida</taxon>
        <taxon>Tylenchina</taxon>
        <taxon>Tylenchomorpha</taxon>
        <taxon>Sphaerularioidea</taxon>
        <taxon>Anguinidae</taxon>
        <taxon>Anguininae</taxon>
        <taxon>Ditylenchus</taxon>
    </lineage>
</organism>
<evidence type="ECO:0000313" key="1">
    <source>
        <dbReference type="Proteomes" id="UP000887574"/>
    </source>
</evidence>
<proteinExistence type="predicted"/>
<evidence type="ECO:0000313" key="2">
    <source>
        <dbReference type="WBParaSite" id="jg15402"/>
    </source>
</evidence>
<name>A0A915D4U3_9BILA</name>
<dbReference type="InterPro" id="IPR032675">
    <property type="entry name" value="LRR_dom_sf"/>
</dbReference>
<dbReference type="WBParaSite" id="jg15402">
    <property type="protein sequence ID" value="jg15402"/>
    <property type="gene ID" value="jg15402"/>
</dbReference>
<dbReference type="Gene3D" id="3.80.10.10">
    <property type="entry name" value="Ribonuclease Inhibitor"/>
    <property type="match status" value="1"/>
</dbReference>
<dbReference type="SUPFAM" id="SSF52047">
    <property type="entry name" value="RNI-like"/>
    <property type="match status" value="1"/>
</dbReference>
<dbReference type="Proteomes" id="UP000887574">
    <property type="component" value="Unplaced"/>
</dbReference>